<protein>
    <recommendedName>
        <fullName evidence="3">NAD(P)-binding domain-containing protein</fullName>
    </recommendedName>
</protein>
<accession>A0A1V6Q790</accession>
<dbReference type="Gene3D" id="3.40.50.720">
    <property type="entry name" value="NAD(P)-binding Rossmann-like Domain"/>
    <property type="match status" value="1"/>
</dbReference>
<comment type="caution">
    <text evidence="1">The sequence shown here is derived from an EMBL/GenBank/DDBJ whole genome shotgun (WGS) entry which is preliminary data.</text>
</comment>
<dbReference type="InterPro" id="IPR036291">
    <property type="entry name" value="NAD(P)-bd_dom_sf"/>
</dbReference>
<gene>
    <name evidence="1" type="ORF">PENANT_c011G08084</name>
</gene>
<evidence type="ECO:0008006" key="3">
    <source>
        <dbReference type="Google" id="ProtNLM"/>
    </source>
</evidence>
<evidence type="ECO:0000313" key="1">
    <source>
        <dbReference type="EMBL" id="OQD85104.1"/>
    </source>
</evidence>
<reference evidence="2" key="1">
    <citation type="journal article" date="2017" name="Nat. Microbiol.">
        <title>Global analysis of biosynthetic gene clusters reveals vast potential of secondary metabolite production in Penicillium species.</title>
        <authorList>
            <person name="Nielsen J.C."/>
            <person name="Grijseels S."/>
            <person name="Prigent S."/>
            <person name="Ji B."/>
            <person name="Dainat J."/>
            <person name="Nielsen K.F."/>
            <person name="Frisvad J.C."/>
            <person name="Workman M."/>
            <person name="Nielsen J."/>
        </authorList>
    </citation>
    <scope>NUCLEOTIDE SEQUENCE [LARGE SCALE GENOMIC DNA]</scope>
    <source>
        <strain evidence="2">IBT 31811</strain>
    </source>
</reference>
<name>A0A1V6Q790_9EURO</name>
<dbReference type="AlphaFoldDB" id="A0A1V6Q790"/>
<keyword evidence="2" id="KW-1185">Reference proteome</keyword>
<dbReference type="STRING" id="416450.A0A1V6Q790"/>
<sequence length="348" mass="38082">MFGWFKSSNESKPTQEATWDAATMTMRQPSNTEEMSANQVVSQQPNPEAMKMELRGGAAPVSPASNAASAAAKRVDFVRNPYLVGMTFRFAESMFFRYAVSPELSKGQIMVYVPKTEPLKGKAPWIYPMNAYYKRLTSLSGPLSGVEQGDAKDAATIKAAATKNRCDCIVNTAGLAAMAPWGESDLPAIIDAVICAARDIGQERGTPLRVWFLAGLGLLDVPNTKYKIVDYLRIFPEYRQTWAKLQKVPSSSISWSILCPGVMSPLRSLSYPSAAEASGQNLIATADVPPDWSPKFLYSPIFREYLNVLSQVPDYGTALEDNADLIATDLQKGEGSEWIGKRVGVKAR</sequence>
<proteinExistence type="predicted"/>
<evidence type="ECO:0000313" key="2">
    <source>
        <dbReference type="Proteomes" id="UP000191672"/>
    </source>
</evidence>
<organism evidence="1 2">
    <name type="scientific">Penicillium antarcticum</name>
    <dbReference type="NCBI Taxonomy" id="416450"/>
    <lineage>
        <taxon>Eukaryota</taxon>
        <taxon>Fungi</taxon>
        <taxon>Dikarya</taxon>
        <taxon>Ascomycota</taxon>
        <taxon>Pezizomycotina</taxon>
        <taxon>Eurotiomycetes</taxon>
        <taxon>Eurotiomycetidae</taxon>
        <taxon>Eurotiales</taxon>
        <taxon>Aspergillaceae</taxon>
        <taxon>Penicillium</taxon>
    </lineage>
</organism>
<dbReference type="Proteomes" id="UP000191672">
    <property type="component" value="Unassembled WGS sequence"/>
</dbReference>
<dbReference type="EMBL" id="MDYN01000011">
    <property type="protein sequence ID" value="OQD85104.1"/>
    <property type="molecule type" value="Genomic_DNA"/>
</dbReference>
<dbReference type="SUPFAM" id="SSF51735">
    <property type="entry name" value="NAD(P)-binding Rossmann-fold domains"/>
    <property type="match status" value="1"/>
</dbReference>